<dbReference type="Pfam" id="PF20469">
    <property type="entry name" value="OLD-like_TOPRIM"/>
    <property type="match status" value="1"/>
</dbReference>
<evidence type="ECO:0000313" key="3">
    <source>
        <dbReference type="EMBL" id="KEJ89626.1"/>
    </source>
</evidence>
<dbReference type="EMBL" id="JAMC01000003">
    <property type="protein sequence ID" value="KEJ89626.1"/>
    <property type="molecule type" value="Genomic_DNA"/>
</dbReference>
<dbReference type="PANTHER" id="PTHR43581">
    <property type="entry name" value="ATP/GTP PHOSPHATASE"/>
    <property type="match status" value="1"/>
</dbReference>
<dbReference type="InterPro" id="IPR034139">
    <property type="entry name" value="TOPRIM_OLD"/>
</dbReference>
<accession>A0A073IJE5</accession>
<evidence type="ECO:0008006" key="5">
    <source>
        <dbReference type="Google" id="ProtNLM"/>
    </source>
</evidence>
<evidence type="ECO:0000259" key="1">
    <source>
        <dbReference type="Pfam" id="PF13304"/>
    </source>
</evidence>
<dbReference type="CDD" id="cd01026">
    <property type="entry name" value="TOPRIM_OLD"/>
    <property type="match status" value="1"/>
</dbReference>
<dbReference type="STRING" id="1300350.Z948_2705"/>
<reference evidence="3 4" key="1">
    <citation type="submission" date="2014-01" db="EMBL/GenBank/DDBJ databases">
        <title>Sulfitobacter donghicola JCM 14565 Genome Sequencing.</title>
        <authorList>
            <person name="Lai Q."/>
            <person name="Hong Z."/>
        </authorList>
    </citation>
    <scope>NUCLEOTIDE SEQUENCE [LARGE SCALE GENOMIC DNA]</scope>
    <source>
        <strain evidence="3 4">JCM 14565</strain>
    </source>
</reference>
<evidence type="ECO:0000259" key="2">
    <source>
        <dbReference type="Pfam" id="PF20469"/>
    </source>
</evidence>
<dbReference type="Pfam" id="PF13304">
    <property type="entry name" value="AAA_21"/>
    <property type="match status" value="1"/>
</dbReference>
<name>A0A073IJE5_9RHOB</name>
<evidence type="ECO:0000313" key="4">
    <source>
        <dbReference type="Proteomes" id="UP000027734"/>
    </source>
</evidence>
<dbReference type="InterPro" id="IPR027417">
    <property type="entry name" value="P-loop_NTPase"/>
</dbReference>
<dbReference type="Gene3D" id="3.40.50.300">
    <property type="entry name" value="P-loop containing nucleotide triphosphate hydrolases"/>
    <property type="match status" value="1"/>
</dbReference>
<dbReference type="eggNOG" id="COG4637">
    <property type="taxonomic scope" value="Bacteria"/>
</dbReference>
<dbReference type="GO" id="GO:0005524">
    <property type="term" value="F:ATP binding"/>
    <property type="evidence" value="ECO:0007669"/>
    <property type="project" value="InterPro"/>
</dbReference>
<keyword evidence="4" id="KW-1185">Reference proteome</keyword>
<feature type="domain" description="OLD protein-like TOPRIM" evidence="2">
    <location>
        <begin position="370"/>
        <end position="435"/>
    </location>
</feature>
<dbReference type="GO" id="GO:0016887">
    <property type="term" value="F:ATP hydrolysis activity"/>
    <property type="evidence" value="ECO:0007669"/>
    <property type="project" value="InterPro"/>
</dbReference>
<feature type="domain" description="ATPase AAA-type core" evidence="1">
    <location>
        <begin position="41"/>
        <end position="316"/>
    </location>
</feature>
<proteinExistence type="predicted"/>
<dbReference type="AlphaFoldDB" id="A0A073IJE5"/>
<protein>
    <recommendedName>
        <fullName evidence="5">ATPase AAA-type core domain-containing protein</fullName>
    </recommendedName>
</protein>
<gene>
    <name evidence="3" type="ORF">DSW25_09120</name>
</gene>
<dbReference type="Proteomes" id="UP000027734">
    <property type="component" value="Unassembled WGS sequence"/>
</dbReference>
<comment type="caution">
    <text evidence="3">The sequence shown here is derived from an EMBL/GenBank/DDBJ whole genome shotgun (WGS) entry which is preliminary data.</text>
</comment>
<dbReference type="SUPFAM" id="SSF52540">
    <property type="entry name" value="P-loop containing nucleoside triphosphate hydrolases"/>
    <property type="match status" value="1"/>
</dbReference>
<dbReference type="InterPro" id="IPR051396">
    <property type="entry name" value="Bact_Antivir_Def_Nuclease"/>
</dbReference>
<dbReference type="InterPro" id="IPR003959">
    <property type="entry name" value="ATPase_AAA_core"/>
</dbReference>
<sequence>MKNGGAKKRFSCEGILKLVKVRIEKFRGIRRAEIDVGMELALVGQNSGGKSSILRALNAFFNFEDEREHFEASRHAFQKTSTAIIDLEFSDTPAACDLPRAVAGGSSVRIRLKYKKTANWELFNNGVWQTPPQGFLEALKSHIRYVYIPVGRTEAVFQWGKESILQAAVRTWVKDYTKKRDNISPKVANATTIIKERTFKGLSKHLRGLTHLNGSFEFELDYSSPPDYGLLIQDLVLRVVDGQTSVDISDCGSGTQSLAAIGLYSYLAEALGGTYILGVEEPEQNLHPQAQRSLLAALKELPLQVLFTTHSTVMIDSLEHEEVALCRRVSSNTRGFEITVTQLPGGFWAEKGIDRERYYNFHRRRNSEFFFADYVILTEGPIDAELVRYLAEDGGLSFAEHSVSIISLDSVDSLPHAFYLLRELRINFASVVDKDYFMPYLNDELSSSRDANGFPRYRREYKDSCLIEEMLPDEGAREQLLDYFFTNHSRAMPLLEAVGVFCFRWSMDIDLVGSETAKNILYDRLGMPAAERSSEGILVNRRKQLKRQDSVLGTTRGLHPRGLPNSYKRIRRGLPEKIKQSKV</sequence>
<organism evidence="3 4">
    <name type="scientific">Sulfitobacter donghicola DSW-25 = KCTC 12864 = JCM 14565</name>
    <dbReference type="NCBI Taxonomy" id="1300350"/>
    <lineage>
        <taxon>Bacteria</taxon>
        <taxon>Pseudomonadati</taxon>
        <taxon>Pseudomonadota</taxon>
        <taxon>Alphaproteobacteria</taxon>
        <taxon>Rhodobacterales</taxon>
        <taxon>Roseobacteraceae</taxon>
        <taxon>Sulfitobacter</taxon>
    </lineage>
</organism>
<dbReference type="PANTHER" id="PTHR43581:SF4">
    <property type="entry name" value="ATP_GTP PHOSPHATASE"/>
    <property type="match status" value="1"/>
</dbReference>